<evidence type="ECO:0008006" key="4">
    <source>
        <dbReference type="Google" id="ProtNLM"/>
    </source>
</evidence>
<evidence type="ECO:0000256" key="1">
    <source>
        <dbReference type="SAM" id="MobiDB-lite"/>
    </source>
</evidence>
<reference evidence="3" key="1">
    <citation type="journal article" date="2015" name="Genome Announc.">
        <title>Draft genome sequence of the fungus Penicillium brasilianum MG11.</title>
        <authorList>
            <person name="Horn F."/>
            <person name="Linde J."/>
            <person name="Mattern D.J."/>
            <person name="Walther G."/>
            <person name="Guthke R."/>
            <person name="Brakhage A.A."/>
            <person name="Valiante V."/>
        </authorList>
    </citation>
    <scope>NUCLEOTIDE SEQUENCE [LARGE SCALE GENOMIC DNA]</scope>
    <source>
        <strain evidence="3">MG11</strain>
    </source>
</reference>
<gene>
    <name evidence="2" type="ORF">PMG11_07678</name>
</gene>
<dbReference type="PANTHER" id="PTHR37540">
    <property type="entry name" value="TRANSCRIPTION FACTOR (ACR-2), PUTATIVE-RELATED-RELATED"/>
    <property type="match status" value="1"/>
</dbReference>
<proteinExistence type="predicted"/>
<dbReference type="AlphaFoldDB" id="A0A0F7TTC2"/>
<sequence>MVDHQELGIRSPYHFVTIQSSNGDGTARRLARSHAVARGLENNRKAQLKLGHNFRMSSPKTNNKRSRSRTNSTQALANQTYMSFSASSGFFHWLATESPKLHGLLNRGTSKKPIEPALSASDELVLQNFRPILRTGPDDDLLLSAIMLTFSFASNAGHFDRECLEYQNAALSSVRQRIGSPNKATMESTLGSILLLAGVEVRLNSSVHWQWLKSRRLNKEYHVSDGIKRAIFWSDLNAAVIAGSTRVVDHTTFSELHWKRDPFSPEFFTLPAGFQAQSHLLSEGFVEILKDICALQCIRDSALFDKEDVVSMAHIDNHQASIQSRLVDLPDVSLSPISDCCQIAAYLCSTMLRCKIWRTSTIPSHLSLQLLGKLQDTNQDTIWNHSPELLIWILHVGGAFAPPGAIRMAYVDLLHLNFSTRLKGLCTTWAELRIILQRFIWSEKAFMSQIKAFWEEYHVQYLLE</sequence>
<dbReference type="STRING" id="104259.A0A0F7TTC2"/>
<evidence type="ECO:0000313" key="2">
    <source>
        <dbReference type="EMBL" id="CEJ59041.1"/>
    </source>
</evidence>
<organism evidence="2 3">
    <name type="scientific">Penicillium brasilianum</name>
    <dbReference type="NCBI Taxonomy" id="104259"/>
    <lineage>
        <taxon>Eukaryota</taxon>
        <taxon>Fungi</taxon>
        <taxon>Dikarya</taxon>
        <taxon>Ascomycota</taxon>
        <taxon>Pezizomycotina</taxon>
        <taxon>Eurotiomycetes</taxon>
        <taxon>Eurotiomycetidae</taxon>
        <taxon>Eurotiales</taxon>
        <taxon>Aspergillaceae</taxon>
        <taxon>Penicillium</taxon>
    </lineage>
</organism>
<keyword evidence="3" id="KW-1185">Reference proteome</keyword>
<dbReference type="Proteomes" id="UP000042958">
    <property type="component" value="Unassembled WGS sequence"/>
</dbReference>
<feature type="region of interest" description="Disordered" evidence="1">
    <location>
        <begin position="52"/>
        <end position="73"/>
    </location>
</feature>
<name>A0A0F7TTC2_PENBI</name>
<evidence type="ECO:0000313" key="3">
    <source>
        <dbReference type="Proteomes" id="UP000042958"/>
    </source>
</evidence>
<dbReference type="PANTHER" id="PTHR37540:SF5">
    <property type="entry name" value="TRANSCRIPTION FACTOR DOMAIN-CONTAINING PROTEIN"/>
    <property type="match status" value="1"/>
</dbReference>
<dbReference type="OrthoDB" id="2130169at2759"/>
<dbReference type="EMBL" id="CDHK01000006">
    <property type="protein sequence ID" value="CEJ59041.1"/>
    <property type="molecule type" value="Genomic_DNA"/>
</dbReference>
<protein>
    <recommendedName>
        <fullName evidence="4">Transcription factor domain-containing protein</fullName>
    </recommendedName>
</protein>
<accession>A0A0F7TTC2</accession>